<dbReference type="PROSITE" id="PS01136">
    <property type="entry name" value="UPF0034"/>
    <property type="match status" value="1"/>
</dbReference>
<dbReference type="InterPro" id="IPR013785">
    <property type="entry name" value="Aldolase_TIM"/>
</dbReference>
<accession>A0A8K0F392</accession>
<comment type="cofactor">
    <cofactor evidence="1">
        <name>FMN</name>
        <dbReference type="ChEBI" id="CHEBI:58210"/>
    </cofactor>
</comment>
<evidence type="ECO:0000256" key="18">
    <source>
        <dbReference type="ARBA" id="ARBA00053643"/>
    </source>
</evidence>
<evidence type="ECO:0000256" key="19">
    <source>
        <dbReference type="ARBA" id="ARBA00068883"/>
    </source>
</evidence>
<evidence type="ECO:0000256" key="12">
    <source>
        <dbReference type="ARBA" id="ARBA00038313"/>
    </source>
</evidence>
<dbReference type="GO" id="GO:0017150">
    <property type="term" value="F:tRNA dihydrouridine synthase activity"/>
    <property type="evidence" value="ECO:0007669"/>
    <property type="project" value="InterPro"/>
</dbReference>
<organism evidence="23 24">
    <name type="scientific">Branchiostoma lanceolatum</name>
    <name type="common">Common lancelet</name>
    <name type="synonym">Amphioxus lanceolatum</name>
    <dbReference type="NCBI Taxonomy" id="7740"/>
    <lineage>
        <taxon>Eukaryota</taxon>
        <taxon>Metazoa</taxon>
        <taxon>Chordata</taxon>
        <taxon>Cephalochordata</taxon>
        <taxon>Leptocardii</taxon>
        <taxon>Amphioxiformes</taxon>
        <taxon>Branchiostomatidae</taxon>
        <taxon>Branchiostoma</taxon>
    </lineage>
</organism>
<dbReference type="EC" id="1.3.1.88" evidence="13"/>
<gene>
    <name evidence="23" type="primary">DUS1L</name>
    <name evidence="23" type="ORF">BLAG_LOCUS24922</name>
</gene>
<keyword evidence="8" id="KW-0521">NADP</keyword>
<dbReference type="SUPFAM" id="SSF51395">
    <property type="entry name" value="FMN-linked oxidoreductases"/>
    <property type="match status" value="1"/>
</dbReference>
<keyword evidence="4" id="KW-0963">Cytoplasm</keyword>
<comment type="catalytic activity">
    <reaction evidence="17">
        <text>5,6-dihydrouridine(17) in tRNA + NADP(+) = uridine(17) in tRNA + NADPH + H(+)</text>
        <dbReference type="Rhea" id="RHEA:53368"/>
        <dbReference type="Rhea" id="RHEA-COMP:13541"/>
        <dbReference type="Rhea" id="RHEA-COMP:13542"/>
        <dbReference type="ChEBI" id="CHEBI:15378"/>
        <dbReference type="ChEBI" id="CHEBI:57783"/>
        <dbReference type="ChEBI" id="CHEBI:58349"/>
        <dbReference type="ChEBI" id="CHEBI:65315"/>
        <dbReference type="ChEBI" id="CHEBI:74443"/>
        <dbReference type="EC" id="1.3.1.88"/>
    </reaction>
    <physiologicalReaction direction="right-to-left" evidence="17">
        <dbReference type="Rhea" id="RHEA:53370"/>
    </physiologicalReaction>
</comment>
<evidence type="ECO:0000256" key="8">
    <source>
        <dbReference type="ARBA" id="ARBA00022857"/>
    </source>
</evidence>
<comment type="catalytic activity">
    <reaction evidence="14">
        <text>5,6-dihydrouridine(17) in tRNA + NAD(+) = uridine(17) in tRNA + NADH + H(+)</text>
        <dbReference type="Rhea" id="RHEA:53372"/>
        <dbReference type="Rhea" id="RHEA-COMP:13541"/>
        <dbReference type="Rhea" id="RHEA-COMP:13542"/>
        <dbReference type="ChEBI" id="CHEBI:15378"/>
        <dbReference type="ChEBI" id="CHEBI:57540"/>
        <dbReference type="ChEBI" id="CHEBI:57945"/>
        <dbReference type="ChEBI" id="CHEBI:65315"/>
        <dbReference type="ChEBI" id="CHEBI:74443"/>
        <dbReference type="EC" id="1.3.1.88"/>
    </reaction>
    <physiologicalReaction direction="right-to-left" evidence="14">
        <dbReference type="Rhea" id="RHEA:53374"/>
    </physiologicalReaction>
</comment>
<dbReference type="InterPro" id="IPR018517">
    <property type="entry name" value="tRNA_hU_synthase_CS"/>
</dbReference>
<evidence type="ECO:0000313" key="23">
    <source>
        <dbReference type="EMBL" id="CAH1273641.1"/>
    </source>
</evidence>
<evidence type="ECO:0000256" key="14">
    <source>
        <dbReference type="ARBA" id="ARBA00047287"/>
    </source>
</evidence>
<evidence type="ECO:0000256" key="2">
    <source>
        <dbReference type="ARBA" id="ARBA00004123"/>
    </source>
</evidence>
<dbReference type="Gene3D" id="3.20.20.70">
    <property type="entry name" value="Aldolase class I"/>
    <property type="match status" value="1"/>
</dbReference>
<proteinExistence type="inferred from homology"/>
<dbReference type="InterPro" id="IPR035587">
    <property type="entry name" value="DUS-like_FMN-bd"/>
</dbReference>
<feature type="region of interest" description="Disordered" evidence="21">
    <location>
        <begin position="459"/>
        <end position="551"/>
    </location>
</feature>
<evidence type="ECO:0000313" key="24">
    <source>
        <dbReference type="Proteomes" id="UP000838412"/>
    </source>
</evidence>
<dbReference type="GO" id="GO:0005737">
    <property type="term" value="C:cytoplasm"/>
    <property type="evidence" value="ECO:0007669"/>
    <property type="project" value="UniProtKB-SubCell"/>
</dbReference>
<evidence type="ECO:0000256" key="11">
    <source>
        <dbReference type="ARBA" id="ARBA00023242"/>
    </source>
</evidence>
<comment type="function">
    <text evidence="18">Catalyzes the synthesis of dihydrouridine, a modified base found in the D-loop of most tRNAs. Specifically modifies U16 and U17 in cytoplasmic tRNAs. Affects the level of some mature tRNA and thereby the total cellular translation.</text>
</comment>
<dbReference type="PANTHER" id="PTHR11082:SF5">
    <property type="entry name" value="TRNA-DIHYDROURIDINE(16_17) SYNTHASE [NAD(P)(+)]-LIKE"/>
    <property type="match status" value="1"/>
</dbReference>
<dbReference type="Pfam" id="PF05142">
    <property type="entry name" value="DUF702"/>
    <property type="match status" value="1"/>
</dbReference>
<evidence type="ECO:0000256" key="6">
    <source>
        <dbReference type="ARBA" id="ARBA00022643"/>
    </source>
</evidence>
<evidence type="ECO:0000259" key="22">
    <source>
        <dbReference type="Pfam" id="PF01207"/>
    </source>
</evidence>
<comment type="similarity">
    <text evidence="12">Belongs to the Dus family. Dus1 subfamily.</text>
</comment>
<keyword evidence="9" id="KW-0560">Oxidoreductase</keyword>
<dbReference type="CDD" id="cd02801">
    <property type="entry name" value="DUS_like_FMN"/>
    <property type="match status" value="1"/>
</dbReference>
<evidence type="ECO:0000256" key="17">
    <source>
        <dbReference type="ARBA" id="ARBA00049467"/>
    </source>
</evidence>
<keyword evidence="24" id="KW-1185">Reference proteome</keyword>
<evidence type="ECO:0000256" key="20">
    <source>
        <dbReference type="ARBA" id="ARBA00077078"/>
    </source>
</evidence>
<dbReference type="GO" id="GO:0005634">
    <property type="term" value="C:nucleus"/>
    <property type="evidence" value="ECO:0007669"/>
    <property type="project" value="UniProtKB-SubCell"/>
</dbReference>
<evidence type="ECO:0000256" key="9">
    <source>
        <dbReference type="ARBA" id="ARBA00023002"/>
    </source>
</evidence>
<evidence type="ECO:0000256" key="4">
    <source>
        <dbReference type="ARBA" id="ARBA00022490"/>
    </source>
</evidence>
<dbReference type="Pfam" id="PF01207">
    <property type="entry name" value="Dus"/>
    <property type="match status" value="1"/>
</dbReference>
<dbReference type="PANTHER" id="PTHR11082">
    <property type="entry name" value="TRNA-DIHYDROURIDINE SYNTHASE"/>
    <property type="match status" value="1"/>
</dbReference>
<comment type="catalytic activity">
    <reaction evidence="16">
        <text>5,6-dihydrouridine(16) in tRNA + NAD(+) = uridine(16) in tRNA + NADH + H(+)</text>
        <dbReference type="Rhea" id="RHEA:53380"/>
        <dbReference type="Rhea" id="RHEA-COMP:13543"/>
        <dbReference type="Rhea" id="RHEA-COMP:13544"/>
        <dbReference type="ChEBI" id="CHEBI:15378"/>
        <dbReference type="ChEBI" id="CHEBI:57540"/>
        <dbReference type="ChEBI" id="CHEBI:57945"/>
        <dbReference type="ChEBI" id="CHEBI:65315"/>
        <dbReference type="ChEBI" id="CHEBI:74443"/>
        <dbReference type="EC" id="1.3.1.88"/>
    </reaction>
    <physiologicalReaction direction="right-to-left" evidence="16">
        <dbReference type="Rhea" id="RHEA:53382"/>
    </physiologicalReaction>
</comment>
<evidence type="ECO:0000256" key="15">
    <source>
        <dbReference type="ARBA" id="ARBA00047652"/>
    </source>
</evidence>
<feature type="compositionally biased region" description="Basic and acidic residues" evidence="21">
    <location>
        <begin position="525"/>
        <end position="550"/>
    </location>
</feature>
<name>A0A8K0F392_BRALA</name>
<comment type="subcellular location">
    <subcellularLocation>
        <location evidence="3">Cytoplasm</location>
    </subcellularLocation>
    <subcellularLocation>
        <location evidence="2">Nucleus</location>
    </subcellularLocation>
</comment>
<dbReference type="Proteomes" id="UP000838412">
    <property type="component" value="Chromosome 9"/>
</dbReference>
<evidence type="ECO:0000256" key="21">
    <source>
        <dbReference type="SAM" id="MobiDB-lite"/>
    </source>
</evidence>
<feature type="domain" description="DUS-like FMN-binding" evidence="22">
    <location>
        <begin position="37"/>
        <end position="297"/>
    </location>
</feature>
<feature type="compositionally biased region" description="Basic and acidic residues" evidence="21">
    <location>
        <begin position="489"/>
        <end position="504"/>
    </location>
</feature>
<keyword evidence="6" id="KW-0288">FMN</keyword>
<keyword evidence="11" id="KW-0539">Nucleus</keyword>
<evidence type="ECO:0000256" key="1">
    <source>
        <dbReference type="ARBA" id="ARBA00001917"/>
    </source>
</evidence>
<evidence type="ECO:0000256" key="7">
    <source>
        <dbReference type="ARBA" id="ARBA00022694"/>
    </source>
</evidence>
<dbReference type="OrthoDB" id="272303at2759"/>
<dbReference type="FunFam" id="3.20.20.70:FF:000081">
    <property type="entry name" value="Dihydrouridine synthase 1 like"/>
    <property type="match status" value="1"/>
</dbReference>
<evidence type="ECO:0000256" key="10">
    <source>
        <dbReference type="ARBA" id="ARBA00023027"/>
    </source>
</evidence>
<protein>
    <recommendedName>
        <fullName evidence="19">tRNA-dihydrouridine(16/17) synthase [NAD(P)(+)]-like</fullName>
        <ecNumber evidence="13">1.3.1.88</ecNumber>
    </recommendedName>
    <alternativeName>
        <fullName evidence="20">tRNA-dihydrouridine synthase 1-like</fullName>
    </alternativeName>
</protein>
<keyword evidence="7" id="KW-0819">tRNA processing</keyword>
<evidence type="ECO:0000256" key="5">
    <source>
        <dbReference type="ARBA" id="ARBA00022630"/>
    </source>
</evidence>
<sequence>MFSFLDRSLHTANMAVRKKLEGYQFWEETLKKARYIVAPMVDQSELPWRLLSRRHGCQLAYTPMFHAALFSREETYFRDAMQTCPEDRPLIVQFCANDPNTLVQAALLAQDHCDAIDLNLGCPQSIARRGHYGAFLQEDWDLLRRMVSAVHERCSVPITCKIRIFRDVQRTVEYAQMLEKAGCQLLTVHGRTKEQKGSLTGMASWEHIKAVKDNVKIPVFANGNILNLECVEKCMKETGTDGIMTAEGNLHNPALFEGKNPPVWEMADEYLQLVRENPCQLSAVRGHLFKLWHHSLQIHTDMRTALAQGKTFESLVVVSEEMKKRCQEEASKPGADQPTNDLPFPHWICQPYIRPRGDQKERELANKERPPKRHLVQEGENAGLSRNQIKRRMRYPHKNFLSKGLGPWIACEKCGNPKGLNCVFSLCRGCCKTQAHAEQMDCPSHRLWFKTKEERRKLWEAKKRQRQQENTISEPEGNKSLDPDNLNSVKKEDGSMTAQGDEKCQINGKETQVPQNGEHSVLSHHKQDPKGAETDNNLHDVKNGDIRDSLPTKVCLLDAD</sequence>
<reference evidence="23" key="1">
    <citation type="submission" date="2022-01" db="EMBL/GenBank/DDBJ databases">
        <authorList>
            <person name="Braso-Vives M."/>
        </authorList>
    </citation>
    <scope>NUCLEOTIDE SEQUENCE</scope>
</reference>
<evidence type="ECO:0000256" key="3">
    <source>
        <dbReference type="ARBA" id="ARBA00004496"/>
    </source>
</evidence>
<keyword evidence="5" id="KW-0285">Flavoprotein</keyword>
<keyword evidence="10" id="KW-0520">NAD</keyword>
<dbReference type="AlphaFoldDB" id="A0A8K0F392"/>
<evidence type="ECO:0000256" key="13">
    <source>
        <dbReference type="ARBA" id="ARBA00038890"/>
    </source>
</evidence>
<dbReference type="GO" id="GO:0050660">
    <property type="term" value="F:flavin adenine dinucleotide binding"/>
    <property type="evidence" value="ECO:0007669"/>
    <property type="project" value="InterPro"/>
</dbReference>
<feature type="compositionally biased region" description="Polar residues" evidence="21">
    <location>
        <begin position="508"/>
        <end position="518"/>
    </location>
</feature>
<dbReference type="EMBL" id="OV696694">
    <property type="protein sequence ID" value="CAH1273641.1"/>
    <property type="molecule type" value="Genomic_DNA"/>
</dbReference>
<comment type="catalytic activity">
    <reaction evidence="15">
        <text>5,6-dihydrouridine(16) in tRNA + NADP(+) = uridine(16) in tRNA + NADPH + H(+)</text>
        <dbReference type="Rhea" id="RHEA:53376"/>
        <dbReference type="Rhea" id="RHEA-COMP:13543"/>
        <dbReference type="Rhea" id="RHEA-COMP:13544"/>
        <dbReference type="ChEBI" id="CHEBI:15378"/>
        <dbReference type="ChEBI" id="CHEBI:57783"/>
        <dbReference type="ChEBI" id="CHEBI:58349"/>
        <dbReference type="ChEBI" id="CHEBI:65315"/>
        <dbReference type="ChEBI" id="CHEBI:74443"/>
        <dbReference type="EC" id="1.3.1.88"/>
    </reaction>
    <physiologicalReaction direction="right-to-left" evidence="15">
        <dbReference type="Rhea" id="RHEA:53378"/>
    </physiologicalReaction>
</comment>
<evidence type="ECO:0000256" key="16">
    <source>
        <dbReference type="ARBA" id="ARBA00048934"/>
    </source>
</evidence>